<dbReference type="InterPro" id="IPR042178">
    <property type="entry name" value="Serpin_sf_1"/>
</dbReference>
<comment type="caution">
    <text evidence="2">The sequence shown here is derived from an EMBL/GenBank/DDBJ whole genome shotgun (WGS) entry which is preliminary data.</text>
</comment>
<name>X0ZXE3_9ZZZZ</name>
<evidence type="ECO:0000259" key="1">
    <source>
        <dbReference type="SMART" id="SM00093"/>
    </source>
</evidence>
<dbReference type="InterPro" id="IPR042185">
    <property type="entry name" value="Serpin_sf_2"/>
</dbReference>
<dbReference type="EMBL" id="BART01000124">
    <property type="protein sequence ID" value="GAG65148.1"/>
    <property type="molecule type" value="Genomic_DNA"/>
</dbReference>
<dbReference type="SUPFAM" id="SSF56574">
    <property type="entry name" value="Serpins"/>
    <property type="match status" value="1"/>
</dbReference>
<proteinExistence type="predicted"/>
<gene>
    <name evidence="2" type="ORF">S01H4_00808</name>
</gene>
<dbReference type="PANTHER" id="PTHR11461:SF211">
    <property type="entry name" value="GH10112P-RELATED"/>
    <property type="match status" value="1"/>
</dbReference>
<dbReference type="PANTHER" id="PTHR11461">
    <property type="entry name" value="SERINE PROTEASE INHIBITOR, SERPIN"/>
    <property type="match status" value="1"/>
</dbReference>
<dbReference type="InterPro" id="IPR023796">
    <property type="entry name" value="Serpin_dom"/>
</dbReference>
<evidence type="ECO:0000313" key="2">
    <source>
        <dbReference type="EMBL" id="GAG65148.1"/>
    </source>
</evidence>
<dbReference type="Pfam" id="PF00079">
    <property type="entry name" value="Serpin"/>
    <property type="match status" value="1"/>
</dbReference>
<dbReference type="InterPro" id="IPR000215">
    <property type="entry name" value="Serpin_fam"/>
</dbReference>
<dbReference type="GO" id="GO:0004867">
    <property type="term" value="F:serine-type endopeptidase inhibitor activity"/>
    <property type="evidence" value="ECO:0007669"/>
    <property type="project" value="InterPro"/>
</dbReference>
<dbReference type="Gene3D" id="2.30.39.10">
    <property type="entry name" value="Alpha-1-antitrypsin, domain 1"/>
    <property type="match status" value="1"/>
</dbReference>
<dbReference type="Gene3D" id="3.30.497.10">
    <property type="entry name" value="Antithrombin, subunit I, domain 2"/>
    <property type="match status" value="1"/>
</dbReference>
<dbReference type="InterPro" id="IPR036186">
    <property type="entry name" value="Serpin_sf"/>
</dbReference>
<organism evidence="2">
    <name type="scientific">marine sediment metagenome</name>
    <dbReference type="NCBI Taxonomy" id="412755"/>
    <lineage>
        <taxon>unclassified sequences</taxon>
        <taxon>metagenomes</taxon>
        <taxon>ecological metagenomes</taxon>
    </lineage>
</organism>
<dbReference type="AlphaFoldDB" id="X0ZXE3"/>
<accession>X0ZXE3</accession>
<dbReference type="SMART" id="SM00093">
    <property type="entry name" value="SERPIN"/>
    <property type="match status" value="1"/>
</dbReference>
<reference evidence="2" key="1">
    <citation type="journal article" date="2014" name="Front. Microbiol.">
        <title>High frequency of phylogenetically diverse reductive dehalogenase-homologous genes in deep subseafloor sedimentary metagenomes.</title>
        <authorList>
            <person name="Kawai M."/>
            <person name="Futagami T."/>
            <person name="Toyoda A."/>
            <person name="Takaki Y."/>
            <person name="Nishi S."/>
            <person name="Hori S."/>
            <person name="Arai W."/>
            <person name="Tsubouchi T."/>
            <person name="Morono Y."/>
            <person name="Uchiyama I."/>
            <person name="Ito T."/>
            <person name="Fujiyama A."/>
            <person name="Inagaki F."/>
            <person name="Takami H."/>
        </authorList>
    </citation>
    <scope>NUCLEOTIDE SEQUENCE</scope>
    <source>
        <strain evidence="2">Expedition CK06-06</strain>
    </source>
</reference>
<protein>
    <recommendedName>
        <fullName evidence="1">Serpin domain-containing protein</fullName>
    </recommendedName>
</protein>
<sequence>MKHILLLLFLVIILINGCVKAPENPEEIIPTAADSKATNEGVGIVVDANNQFALDLYLKFKDTPEYSEDNIFFSPYSISTALAMTYEGARGKTAEEMRSVFYLPQDDDIRRYSFARIYNQINKKDKKYKLHTANALWTQIDYLFLDEYLDVVEKYYAGKATNLDFVNETEKSRKTINSWVEDKTNNKIKDLIPQGVLDPDTRLVLTNAIYFKGTWLLQFNKEDTREEDFKVSSEKTVKVDMMSLTDEEFNYAETEELRVLEMPYDGEELSMLIILPKEDNLKSVEDLLSLEKLNELRNALTKQEVDVYIPKFKFETKYFMKKTLIEMGMPSAFGGADFSGMNGTKTLFISNVIHQAFVEVNEEGTEAAAATAVVIKEAISEKTVFNADHPFIFMIQERETGNVLFMGRVFDPTQ</sequence>
<dbReference type="CDD" id="cd19590">
    <property type="entry name" value="serpin_thermopin-like"/>
    <property type="match status" value="1"/>
</dbReference>
<dbReference type="InterPro" id="IPR023795">
    <property type="entry name" value="Serpin_CS"/>
</dbReference>
<dbReference type="PROSITE" id="PS00284">
    <property type="entry name" value="SERPIN"/>
    <property type="match status" value="1"/>
</dbReference>
<feature type="domain" description="Serpin" evidence="1">
    <location>
        <begin position="54"/>
        <end position="412"/>
    </location>
</feature>
<dbReference type="GO" id="GO:0005615">
    <property type="term" value="C:extracellular space"/>
    <property type="evidence" value="ECO:0007669"/>
    <property type="project" value="InterPro"/>
</dbReference>